<dbReference type="RefSeq" id="WP_011333067.1">
    <property type="nucleotide sequence ID" value="NC_007492.2"/>
</dbReference>
<sequence length="129" mass="14833">MTNVFRKCPGMEVEFVSGKLERDVAERAIFYEFKVNLKLDFLNFLVMANQFIPNYLESRINAIRPELSGLAYHISYQQLMDAAGNIRDSQALFNLFNRPSDYLDVWSSNGATEQRYAKPTSVSPVTYFA</sequence>
<protein>
    <submittedName>
        <fullName evidence="1">Uncharacterized protein</fullName>
    </submittedName>
</protein>
<reference evidence="1 2" key="1">
    <citation type="journal article" date="2009" name="Genome Biol.">
        <title>Genomic and genetic analyses of diversity and plant interactions of Pseudomonas fluorescens.</title>
        <authorList>
            <person name="Silby M.W."/>
            <person name="Cerdeno-Tarraga A.M."/>
            <person name="Vernikos G.S."/>
            <person name="Giddens S.R."/>
            <person name="Jackson R.W."/>
            <person name="Preston G.M."/>
            <person name="Zhang X.X."/>
            <person name="Moon C.D."/>
            <person name="Gehrig S.M."/>
            <person name="Godfrey S.A."/>
            <person name="Knight C.G."/>
            <person name="Malone J.G."/>
            <person name="Robinson Z."/>
            <person name="Spiers A.J."/>
            <person name="Harris S."/>
            <person name="Challis G.L."/>
            <person name="Yaxley A.M."/>
            <person name="Harris D."/>
            <person name="Seeger K."/>
            <person name="Murphy L."/>
            <person name="Rutter S."/>
            <person name="Squares R."/>
            <person name="Quail M.A."/>
            <person name="Saunders E."/>
            <person name="Mavromatis K."/>
            <person name="Brettin T.S."/>
            <person name="Bentley S.D."/>
            <person name="Hothersall J."/>
            <person name="Stephens E."/>
            <person name="Thomas C.M."/>
            <person name="Parkhill J."/>
            <person name="Levy S.B."/>
            <person name="Rainey P.B."/>
            <person name="Thomson N.R."/>
        </authorList>
    </citation>
    <scope>NUCLEOTIDE SEQUENCE [LARGE SCALE GENOMIC DNA]</scope>
    <source>
        <strain evidence="1 2">Pf0-1</strain>
    </source>
</reference>
<accession>Q3KG05</accession>
<dbReference type="Proteomes" id="UP000002704">
    <property type="component" value="Chromosome"/>
</dbReference>
<name>Q3KG05_PSEPF</name>
<dbReference type="EMBL" id="CP000094">
    <property type="protein sequence ID" value="ABA73301.1"/>
    <property type="molecule type" value="Genomic_DNA"/>
</dbReference>
<evidence type="ECO:0000313" key="2">
    <source>
        <dbReference type="Proteomes" id="UP000002704"/>
    </source>
</evidence>
<organism evidence="1 2">
    <name type="scientific">Pseudomonas fluorescens (strain Pf0-1)</name>
    <dbReference type="NCBI Taxonomy" id="205922"/>
    <lineage>
        <taxon>Bacteria</taxon>
        <taxon>Pseudomonadati</taxon>
        <taxon>Pseudomonadota</taxon>
        <taxon>Gammaproteobacteria</taxon>
        <taxon>Pseudomonadales</taxon>
        <taxon>Pseudomonadaceae</taxon>
        <taxon>Pseudomonas</taxon>
    </lineage>
</organism>
<evidence type="ECO:0000313" key="1">
    <source>
        <dbReference type="EMBL" id="ABA73301.1"/>
    </source>
</evidence>
<gene>
    <name evidence="1" type="ordered locus">Pfl01_1558</name>
</gene>
<dbReference type="KEGG" id="pfo:Pfl01_1558"/>
<dbReference type="AlphaFoldDB" id="Q3KG05"/>
<dbReference type="HOGENOM" id="CLU_1946943_0_0_6"/>
<proteinExistence type="predicted"/>